<protein>
    <recommendedName>
        <fullName evidence="1">3'-5' exoribonuclease Rv2179c-like domain-containing protein</fullName>
    </recommendedName>
</protein>
<feature type="domain" description="3'-5' exoribonuclease Rv2179c-like" evidence="1">
    <location>
        <begin position="10"/>
        <end position="182"/>
    </location>
</feature>
<sequence length="194" mass="22440">MSKKKLYASFDIEADGEVPVKNSMLSIGIVFFEPDGKEIKSYQRNLLPLSDRVQDPKCMSEFWSKHPESWKFVTSNQIDAKDFVKELEDILTTLNKTYDISFVAHPAAYDWQWLKSYYELFKSESAPNLGFSARCASTLFWTYCKQNNIISKKDLEEFRKTLSAGFTLTHNPEDDAREQGTVFINLCKKMNISL</sequence>
<evidence type="ECO:0000313" key="2">
    <source>
        <dbReference type="EMBL" id="AYV78094.1"/>
    </source>
</evidence>
<proteinExistence type="predicted"/>
<reference evidence="2" key="1">
    <citation type="submission" date="2018-10" db="EMBL/GenBank/DDBJ databases">
        <title>Hidden diversity of soil giant viruses.</title>
        <authorList>
            <person name="Schulz F."/>
            <person name="Alteio L."/>
            <person name="Goudeau D."/>
            <person name="Ryan E.M."/>
            <person name="Malmstrom R.R."/>
            <person name="Blanchard J."/>
            <person name="Woyke T."/>
        </authorList>
    </citation>
    <scope>NUCLEOTIDE SEQUENCE</scope>
    <source>
        <strain evidence="2">EDV1</strain>
    </source>
</reference>
<dbReference type="Pfam" id="PF16473">
    <property type="entry name" value="Rv2179c-like"/>
    <property type="match status" value="1"/>
</dbReference>
<dbReference type="InterPro" id="IPR033390">
    <property type="entry name" value="Rv2179c-like"/>
</dbReference>
<dbReference type="Gene3D" id="3.30.420.10">
    <property type="entry name" value="Ribonuclease H-like superfamily/Ribonuclease H"/>
    <property type="match status" value="1"/>
</dbReference>
<gene>
    <name evidence="2" type="ORF">Edafosvirus5_12</name>
</gene>
<accession>A0A3G4ZUV2</accession>
<dbReference type="InterPro" id="IPR012337">
    <property type="entry name" value="RNaseH-like_sf"/>
</dbReference>
<name>A0A3G4ZUV2_9VIRU</name>
<dbReference type="GO" id="GO:0003676">
    <property type="term" value="F:nucleic acid binding"/>
    <property type="evidence" value="ECO:0007669"/>
    <property type="project" value="InterPro"/>
</dbReference>
<organism evidence="2">
    <name type="scientific">Edafosvirus sp</name>
    <dbReference type="NCBI Taxonomy" id="2487765"/>
    <lineage>
        <taxon>Viruses</taxon>
        <taxon>Varidnaviria</taxon>
        <taxon>Bamfordvirae</taxon>
        <taxon>Nucleocytoviricota</taxon>
        <taxon>Megaviricetes</taxon>
        <taxon>Imitervirales</taxon>
        <taxon>Mimiviridae</taxon>
        <taxon>Klosneuvirinae</taxon>
    </lineage>
</organism>
<dbReference type="EMBL" id="MK072070">
    <property type="protein sequence ID" value="AYV78094.1"/>
    <property type="molecule type" value="Genomic_DNA"/>
</dbReference>
<evidence type="ECO:0000259" key="1">
    <source>
        <dbReference type="Pfam" id="PF16473"/>
    </source>
</evidence>
<dbReference type="SUPFAM" id="SSF53098">
    <property type="entry name" value="Ribonuclease H-like"/>
    <property type="match status" value="1"/>
</dbReference>
<dbReference type="InterPro" id="IPR036397">
    <property type="entry name" value="RNaseH_sf"/>
</dbReference>